<dbReference type="HOGENOM" id="CLU_959852_0_0_1"/>
<organism evidence="2 3">
    <name type="scientific">Dacryopinax primogenitus (strain DJM 731)</name>
    <name type="common">Brown rot fungus</name>
    <dbReference type="NCBI Taxonomy" id="1858805"/>
    <lineage>
        <taxon>Eukaryota</taxon>
        <taxon>Fungi</taxon>
        <taxon>Dikarya</taxon>
        <taxon>Basidiomycota</taxon>
        <taxon>Agaricomycotina</taxon>
        <taxon>Dacrymycetes</taxon>
        <taxon>Dacrymycetales</taxon>
        <taxon>Dacrymycetaceae</taxon>
        <taxon>Dacryopinax</taxon>
    </lineage>
</organism>
<feature type="region of interest" description="Disordered" evidence="1">
    <location>
        <begin position="221"/>
        <end position="249"/>
    </location>
</feature>
<accession>M5FRS6</accession>
<dbReference type="RefSeq" id="XP_040626818.1">
    <property type="nucleotide sequence ID" value="XM_040770407.1"/>
</dbReference>
<feature type="compositionally biased region" description="Basic and acidic residues" evidence="1">
    <location>
        <begin position="183"/>
        <end position="192"/>
    </location>
</feature>
<dbReference type="Proteomes" id="UP000030653">
    <property type="component" value="Unassembled WGS sequence"/>
</dbReference>
<dbReference type="EMBL" id="JH795868">
    <property type="protein sequence ID" value="EJT99920.1"/>
    <property type="molecule type" value="Genomic_DNA"/>
</dbReference>
<evidence type="ECO:0000313" key="2">
    <source>
        <dbReference type="EMBL" id="EJT99920.1"/>
    </source>
</evidence>
<evidence type="ECO:0000313" key="3">
    <source>
        <dbReference type="Proteomes" id="UP000030653"/>
    </source>
</evidence>
<protein>
    <submittedName>
        <fullName evidence="2">Uncharacterized protein</fullName>
    </submittedName>
</protein>
<reference evidence="2 3" key="1">
    <citation type="journal article" date="2012" name="Science">
        <title>The Paleozoic origin of enzymatic lignin decomposition reconstructed from 31 fungal genomes.</title>
        <authorList>
            <person name="Floudas D."/>
            <person name="Binder M."/>
            <person name="Riley R."/>
            <person name="Barry K."/>
            <person name="Blanchette R.A."/>
            <person name="Henrissat B."/>
            <person name="Martinez A.T."/>
            <person name="Otillar R."/>
            <person name="Spatafora J.W."/>
            <person name="Yadav J.S."/>
            <person name="Aerts A."/>
            <person name="Benoit I."/>
            <person name="Boyd A."/>
            <person name="Carlson A."/>
            <person name="Copeland A."/>
            <person name="Coutinho P.M."/>
            <person name="de Vries R.P."/>
            <person name="Ferreira P."/>
            <person name="Findley K."/>
            <person name="Foster B."/>
            <person name="Gaskell J."/>
            <person name="Glotzer D."/>
            <person name="Gorecki P."/>
            <person name="Heitman J."/>
            <person name="Hesse C."/>
            <person name="Hori C."/>
            <person name="Igarashi K."/>
            <person name="Jurgens J.A."/>
            <person name="Kallen N."/>
            <person name="Kersten P."/>
            <person name="Kohler A."/>
            <person name="Kuees U."/>
            <person name="Kumar T.K.A."/>
            <person name="Kuo A."/>
            <person name="LaButti K."/>
            <person name="Larrondo L.F."/>
            <person name="Lindquist E."/>
            <person name="Ling A."/>
            <person name="Lombard V."/>
            <person name="Lucas S."/>
            <person name="Lundell T."/>
            <person name="Martin R."/>
            <person name="McLaughlin D.J."/>
            <person name="Morgenstern I."/>
            <person name="Morin E."/>
            <person name="Murat C."/>
            <person name="Nagy L.G."/>
            <person name="Nolan M."/>
            <person name="Ohm R.A."/>
            <person name="Patyshakuliyeva A."/>
            <person name="Rokas A."/>
            <person name="Ruiz-Duenas F.J."/>
            <person name="Sabat G."/>
            <person name="Salamov A."/>
            <person name="Samejima M."/>
            <person name="Schmutz J."/>
            <person name="Slot J.C."/>
            <person name="St John F."/>
            <person name="Stenlid J."/>
            <person name="Sun H."/>
            <person name="Sun S."/>
            <person name="Syed K."/>
            <person name="Tsang A."/>
            <person name="Wiebenga A."/>
            <person name="Young D."/>
            <person name="Pisabarro A."/>
            <person name="Eastwood D.C."/>
            <person name="Martin F."/>
            <person name="Cullen D."/>
            <person name="Grigoriev I.V."/>
            <person name="Hibbett D.S."/>
        </authorList>
    </citation>
    <scope>NUCLEOTIDE SEQUENCE [LARGE SCALE GENOMIC DNA]</scope>
    <source>
        <strain evidence="2 3">DJM-731 SS1</strain>
    </source>
</reference>
<sequence length="290" mass="32331">MQRHWAALGIDDQVAFAIVANVSELRILGCVQDDRRGIHVFLCDTLDMTWIQHWWKGVFFLSNVECCGRVELERMLLSRPEVITTEEVDAALRLRRREWRFDQWFSRPNSQPQRSSKKRKREDSEDGHGRPDEGPYDGGPGTGNDEGGDNGNDSGDLAAGGDGKPAGCGRHAKIPRRTSGCREPSRGYDKPTSEVVVDNESDVWANIRPVPAEEWLRLAFGSDNDDHDDTNGETNSVDEAMVNHGRGKNSVNSRVLDWRLQVPEDQVEEDAVELGHALEGDAGDVGRDGE</sequence>
<dbReference type="AlphaFoldDB" id="M5FRS6"/>
<proteinExistence type="predicted"/>
<name>M5FRS6_DACPD</name>
<feature type="region of interest" description="Disordered" evidence="1">
    <location>
        <begin position="106"/>
        <end position="194"/>
    </location>
</feature>
<dbReference type="GeneID" id="63685469"/>
<evidence type="ECO:0000256" key="1">
    <source>
        <dbReference type="SAM" id="MobiDB-lite"/>
    </source>
</evidence>
<feature type="compositionally biased region" description="Basic and acidic residues" evidence="1">
    <location>
        <begin position="121"/>
        <end position="133"/>
    </location>
</feature>
<gene>
    <name evidence="2" type="ORF">DACRYDRAFT_117546</name>
</gene>
<keyword evidence="3" id="KW-1185">Reference proteome</keyword>
<feature type="compositionally biased region" description="Gly residues" evidence="1">
    <location>
        <begin position="136"/>
        <end position="145"/>
    </location>
</feature>